<protein>
    <submittedName>
        <fullName evidence="1">Uncharacterized protein</fullName>
    </submittedName>
</protein>
<reference evidence="3 4" key="1">
    <citation type="submission" date="2017-11" db="EMBL/GenBank/DDBJ databases">
        <title>De novo assembly and phasing of dikaryotic genomes from two isolates of Puccinia coronata f. sp. avenae, the causal agent of oat crown rust.</title>
        <authorList>
            <person name="Miller M.E."/>
            <person name="Zhang Y."/>
            <person name="Omidvar V."/>
            <person name="Sperschneider J."/>
            <person name="Schwessinger B."/>
            <person name="Raley C."/>
            <person name="Palmer J.M."/>
            <person name="Garnica D."/>
            <person name="Upadhyaya N."/>
            <person name="Rathjen J."/>
            <person name="Taylor J.M."/>
            <person name="Park R.F."/>
            <person name="Dodds P.N."/>
            <person name="Hirsch C.D."/>
            <person name="Kianian S.F."/>
            <person name="Figueroa M."/>
        </authorList>
    </citation>
    <scope>NUCLEOTIDE SEQUENCE [LARGE SCALE GENOMIC DNA]</scope>
    <source>
        <strain evidence="1">12NC29</strain>
        <strain evidence="2">12SD80</strain>
    </source>
</reference>
<evidence type="ECO:0000313" key="2">
    <source>
        <dbReference type="EMBL" id="PLW46037.1"/>
    </source>
</evidence>
<accession>A0A2N5TVS4</accession>
<dbReference type="Proteomes" id="UP000235388">
    <property type="component" value="Unassembled WGS sequence"/>
</dbReference>
<dbReference type="AlphaFoldDB" id="A0A2N5TVS4"/>
<sequence>MSATFILRFAEGCKKLLRKEQHNVCSTSPVSIVRTLTWAMVYLLKILAGSLQYRLHGLPWPASSGARMEGFLPARELGSVEVRKEQRTLTAWLPTRKSFVPAQDFGRQAAFLRGSLDSARRDQEACLPPQFYPATEPGRQVPACCGLGHYYVAVRPL</sequence>
<dbReference type="EMBL" id="PGCI01000043">
    <property type="protein sequence ID" value="PLW46037.1"/>
    <property type="molecule type" value="Genomic_DNA"/>
</dbReference>
<comment type="caution">
    <text evidence="1">The sequence shown here is derived from an EMBL/GenBank/DDBJ whole genome shotgun (WGS) entry which is preliminary data.</text>
</comment>
<name>A0A2N5TVS4_9BASI</name>
<dbReference type="Proteomes" id="UP000235392">
    <property type="component" value="Unassembled WGS sequence"/>
</dbReference>
<evidence type="ECO:0000313" key="1">
    <source>
        <dbReference type="EMBL" id="PLW29596.1"/>
    </source>
</evidence>
<organism evidence="1 3">
    <name type="scientific">Puccinia coronata f. sp. avenae</name>
    <dbReference type="NCBI Taxonomy" id="200324"/>
    <lineage>
        <taxon>Eukaryota</taxon>
        <taxon>Fungi</taxon>
        <taxon>Dikarya</taxon>
        <taxon>Basidiomycota</taxon>
        <taxon>Pucciniomycotina</taxon>
        <taxon>Pucciniomycetes</taxon>
        <taxon>Pucciniales</taxon>
        <taxon>Pucciniaceae</taxon>
        <taxon>Puccinia</taxon>
    </lineage>
</organism>
<dbReference type="EMBL" id="PGCJ01000405">
    <property type="protein sequence ID" value="PLW29596.1"/>
    <property type="molecule type" value="Genomic_DNA"/>
</dbReference>
<evidence type="ECO:0000313" key="4">
    <source>
        <dbReference type="Proteomes" id="UP000235392"/>
    </source>
</evidence>
<proteinExistence type="predicted"/>
<gene>
    <name evidence="1" type="ORF">PCANC_18879</name>
    <name evidence="2" type="ORF">PCASD_03529</name>
</gene>
<keyword evidence="3" id="KW-1185">Reference proteome</keyword>
<evidence type="ECO:0000313" key="3">
    <source>
        <dbReference type="Proteomes" id="UP000235388"/>
    </source>
</evidence>